<dbReference type="Pfam" id="PF00072">
    <property type="entry name" value="Response_reg"/>
    <property type="match status" value="1"/>
</dbReference>
<dbReference type="PROSITE" id="PS50109">
    <property type="entry name" value="HIS_KIN"/>
    <property type="match status" value="1"/>
</dbReference>
<dbReference type="InterPro" id="IPR003661">
    <property type="entry name" value="HisK_dim/P_dom"/>
</dbReference>
<evidence type="ECO:0000256" key="6">
    <source>
        <dbReference type="PROSITE-ProRule" id="PRU00169"/>
    </source>
</evidence>
<dbReference type="Gene3D" id="1.10.287.130">
    <property type="match status" value="1"/>
</dbReference>
<dbReference type="CDD" id="cd17574">
    <property type="entry name" value="REC_OmpR"/>
    <property type="match status" value="1"/>
</dbReference>
<dbReference type="Gene3D" id="3.40.50.2300">
    <property type="match status" value="1"/>
</dbReference>
<evidence type="ECO:0000259" key="8">
    <source>
        <dbReference type="PROSITE" id="PS50110"/>
    </source>
</evidence>
<dbReference type="PANTHER" id="PTHR43547">
    <property type="entry name" value="TWO-COMPONENT HISTIDINE KINASE"/>
    <property type="match status" value="1"/>
</dbReference>
<dbReference type="InterPro" id="IPR005467">
    <property type="entry name" value="His_kinase_dom"/>
</dbReference>
<keyword evidence="3 6" id="KW-0597">Phosphoprotein</keyword>
<dbReference type="EMBL" id="KP761742">
    <property type="protein sequence ID" value="ALT22116.1"/>
    <property type="molecule type" value="Genomic_DNA"/>
</dbReference>
<evidence type="ECO:0000256" key="4">
    <source>
        <dbReference type="ARBA" id="ARBA00022777"/>
    </source>
</evidence>
<dbReference type="SUPFAM" id="SSF55874">
    <property type="entry name" value="ATPase domain of HSP90 chaperone/DNA topoisomerase II/histidine kinase"/>
    <property type="match status" value="1"/>
</dbReference>
<evidence type="ECO:0000256" key="2">
    <source>
        <dbReference type="ARBA" id="ARBA00012438"/>
    </source>
</evidence>
<dbReference type="InterPro" id="IPR003594">
    <property type="entry name" value="HATPase_dom"/>
</dbReference>
<protein>
    <recommendedName>
        <fullName evidence="2">histidine kinase</fullName>
        <ecNumber evidence="2">2.7.13.3</ecNumber>
    </recommendedName>
</protein>
<dbReference type="PANTHER" id="PTHR43547:SF2">
    <property type="entry name" value="HYBRID SIGNAL TRANSDUCTION HISTIDINE KINASE C"/>
    <property type="match status" value="1"/>
</dbReference>
<dbReference type="CDD" id="cd00075">
    <property type="entry name" value="HATPase"/>
    <property type="match status" value="1"/>
</dbReference>
<dbReference type="SUPFAM" id="SSF52172">
    <property type="entry name" value="CheY-like"/>
    <property type="match status" value="1"/>
</dbReference>
<dbReference type="InterPro" id="IPR036890">
    <property type="entry name" value="HATPase_C_sf"/>
</dbReference>
<evidence type="ECO:0000256" key="3">
    <source>
        <dbReference type="ARBA" id="ARBA00022553"/>
    </source>
</evidence>
<evidence type="ECO:0000313" key="9">
    <source>
        <dbReference type="EMBL" id="ALT22116.1"/>
    </source>
</evidence>
<dbReference type="SMART" id="SM00388">
    <property type="entry name" value="HisKA"/>
    <property type="match status" value="1"/>
</dbReference>
<keyword evidence="4" id="KW-0808">Transferase</keyword>
<evidence type="ECO:0000259" key="7">
    <source>
        <dbReference type="PROSITE" id="PS50109"/>
    </source>
</evidence>
<dbReference type="SUPFAM" id="SSF47384">
    <property type="entry name" value="Homodimeric domain of signal transducing histidine kinase"/>
    <property type="match status" value="1"/>
</dbReference>
<dbReference type="SMART" id="SM00387">
    <property type="entry name" value="HATPase_c"/>
    <property type="match status" value="1"/>
</dbReference>
<organism evidence="9">
    <name type="scientific">Anabaena sp. XSPORK2A</name>
    <dbReference type="NCBI Taxonomy" id="1771346"/>
    <lineage>
        <taxon>Bacteria</taxon>
        <taxon>Bacillati</taxon>
        <taxon>Cyanobacteriota</taxon>
        <taxon>Cyanophyceae</taxon>
        <taxon>Nostocales</taxon>
        <taxon>Nostocaceae</taxon>
        <taxon>Anabaena</taxon>
    </lineage>
</organism>
<dbReference type="InterPro" id="IPR001789">
    <property type="entry name" value="Sig_transdc_resp-reg_receiver"/>
</dbReference>
<keyword evidence="5" id="KW-0902">Two-component regulatory system</keyword>
<dbReference type="AlphaFoldDB" id="A0A0U2JSB7"/>
<feature type="domain" description="Response regulatory" evidence="8">
    <location>
        <begin position="3"/>
        <end position="119"/>
    </location>
</feature>
<dbReference type="InterPro" id="IPR004358">
    <property type="entry name" value="Sig_transdc_His_kin-like_C"/>
</dbReference>
<feature type="modified residue" description="4-aspartylphosphate" evidence="6">
    <location>
        <position position="52"/>
    </location>
</feature>
<evidence type="ECO:0000256" key="5">
    <source>
        <dbReference type="ARBA" id="ARBA00023012"/>
    </source>
</evidence>
<keyword evidence="4" id="KW-0418">Kinase</keyword>
<proteinExistence type="predicted"/>
<dbReference type="Gene3D" id="3.30.565.10">
    <property type="entry name" value="Histidine kinase-like ATPase, C-terminal domain"/>
    <property type="match status" value="1"/>
</dbReference>
<sequence length="363" mass="40708">MKTILIIEDETQIRNNIREILHLSDFDTLVAENGLQGLELAKNKHPDLIICDLMMPELDGYGVLTQLRQNSSTATMPLIFLTAKSEWSDVRRGMELGADDYLTKPFQPHELLQAITARLDKKSIADQQIQQKLNDLSSAISHSLPHEINTPLNHIIGLSNLLIQEQGMLANEENLEMLNLIHQAGLRIHKLTLNFLMYTEMELISSDPAKIAAIRNNGVKSFVKSDIENVAVKIAQESNRLADLSIEISDAMVKISPAKLSKIAEEIIDNAFKFSQPNTPIKIIGYSIENTFHLYIIDYGRGMTHEEIANVGAYVQFGRKIYEQQGSGLGLLIAKRLVELHGGEFSIESIYGKQTIIRIVLLQ</sequence>
<dbReference type="InterPro" id="IPR011006">
    <property type="entry name" value="CheY-like_superfamily"/>
</dbReference>
<dbReference type="PRINTS" id="PR00344">
    <property type="entry name" value="BCTRLSENSOR"/>
</dbReference>
<dbReference type="Pfam" id="PF02518">
    <property type="entry name" value="HATPase_c"/>
    <property type="match status" value="1"/>
</dbReference>
<evidence type="ECO:0000256" key="1">
    <source>
        <dbReference type="ARBA" id="ARBA00000085"/>
    </source>
</evidence>
<dbReference type="EC" id="2.7.13.3" evidence="2"/>
<comment type="catalytic activity">
    <reaction evidence="1">
        <text>ATP + protein L-histidine = ADP + protein N-phospho-L-histidine.</text>
        <dbReference type="EC" id="2.7.13.3"/>
    </reaction>
</comment>
<dbReference type="PROSITE" id="PS50110">
    <property type="entry name" value="RESPONSE_REGULATORY"/>
    <property type="match status" value="1"/>
</dbReference>
<dbReference type="InterPro" id="IPR036097">
    <property type="entry name" value="HisK_dim/P_sf"/>
</dbReference>
<dbReference type="CDD" id="cd00082">
    <property type="entry name" value="HisKA"/>
    <property type="match status" value="1"/>
</dbReference>
<name>A0A0U2JSB7_9NOST</name>
<feature type="domain" description="Histidine kinase" evidence="7">
    <location>
        <begin position="143"/>
        <end position="363"/>
    </location>
</feature>
<accession>A0A0U2JSB7</accession>
<dbReference type="Pfam" id="PF00512">
    <property type="entry name" value="HisKA"/>
    <property type="match status" value="1"/>
</dbReference>
<reference evidence="9" key="1">
    <citation type="journal article" date="2015" name="Proc. Natl. Acad. Sci. U.S.A.">
        <title>Antifungal activity improved by coproduction of cyclodextrins and anabaenolysins in Cyanobacteria.</title>
        <authorList>
            <person name="Shishido T.K."/>
            <person name="Jokela J."/>
            <person name="Kolehmainen C.T."/>
            <person name="Fewer D.P."/>
            <person name="Wahlsten M."/>
            <person name="Wang H."/>
            <person name="Rouhiainen L."/>
            <person name="Rizzi E."/>
            <person name="De Bellis G."/>
            <person name="Permi P."/>
            <person name="Sivonen K."/>
        </authorList>
    </citation>
    <scope>NUCLEOTIDE SEQUENCE</scope>
    <source>
        <strain evidence="9">XSPORK2A</strain>
    </source>
</reference>
<dbReference type="GO" id="GO:0000155">
    <property type="term" value="F:phosphorelay sensor kinase activity"/>
    <property type="evidence" value="ECO:0007669"/>
    <property type="project" value="InterPro"/>
</dbReference>
<dbReference type="SMART" id="SM00448">
    <property type="entry name" value="REC"/>
    <property type="match status" value="1"/>
</dbReference>